<dbReference type="SUPFAM" id="SSF109854">
    <property type="entry name" value="DinB/YfiT-like putative metalloenzymes"/>
    <property type="match status" value="1"/>
</dbReference>
<evidence type="ECO:0000313" key="2">
    <source>
        <dbReference type="EMBL" id="OMF57749.1"/>
    </source>
</evidence>
<evidence type="ECO:0000259" key="1">
    <source>
        <dbReference type="Pfam" id="PF12867"/>
    </source>
</evidence>
<evidence type="ECO:0000313" key="3">
    <source>
        <dbReference type="Proteomes" id="UP000187172"/>
    </source>
</evidence>
<dbReference type="Pfam" id="PF12867">
    <property type="entry name" value="DinB_2"/>
    <property type="match status" value="1"/>
</dbReference>
<dbReference type="AlphaFoldDB" id="A0A1R1F0Y0"/>
<organism evidence="2 3">
    <name type="scientific">Paenibacillus rhizosphaerae</name>
    <dbReference type="NCBI Taxonomy" id="297318"/>
    <lineage>
        <taxon>Bacteria</taxon>
        <taxon>Bacillati</taxon>
        <taxon>Bacillota</taxon>
        <taxon>Bacilli</taxon>
        <taxon>Bacillales</taxon>
        <taxon>Paenibacillaceae</taxon>
        <taxon>Paenibacillus</taxon>
    </lineage>
</organism>
<dbReference type="InterPro" id="IPR034660">
    <property type="entry name" value="DinB/YfiT-like"/>
</dbReference>
<comment type="caution">
    <text evidence="2">The sequence shown here is derived from an EMBL/GenBank/DDBJ whole genome shotgun (WGS) entry which is preliminary data.</text>
</comment>
<reference evidence="2 3" key="1">
    <citation type="submission" date="2016-11" db="EMBL/GenBank/DDBJ databases">
        <title>Paenibacillus species isolates.</title>
        <authorList>
            <person name="Beno S.M."/>
        </authorList>
    </citation>
    <scope>NUCLEOTIDE SEQUENCE [LARGE SCALE GENOMIC DNA]</scope>
    <source>
        <strain evidence="2 3">FSL R5-0378</strain>
    </source>
</reference>
<dbReference type="RefSeq" id="WP_076166093.1">
    <property type="nucleotide sequence ID" value="NZ_MRTP01000001.1"/>
</dbReference>
<gene>
    <name evidence="2" type="ORF">BK138_03925</name>
</gene>
<dbReference type="Proteomes" id="UP000187172">
    <property type="component" value="Unassembled WGS sequence"/>
</dbReference>
<dbReference type="Gene3D" id="1.20.120.450">
    <property type="entry name" value="dinb family like domain"/>
    <property type="match status" value="1"/>
</dbReference>
<sequence length="155" mass="17221">MSTQSIVNTGKVLHQLVIGQVQGIPESLFDITPAGFRNTIRWNVGHIVFWLDRYQQLCFGSASTIPASYETLFNSGTKPADWTIAPPSQEELVQQLANQLSQISEITPDMLQQDLKSPFVLGPFEFTTAAELFNFALMHEAIHLGTITSQQKAVQ</sequence>
<accession>A0A1R1F0Y0</accession>
<name>A0A1R1F0Y0_9BACL</name>
<dbReference type="EMBL" id="MRTP01000001">
    <property type="protein sequence ID" value="OMF57749.1"/>
    <property type="molecule type" value="Genomic_DNA"/>
</dbReference>
<protein>
    <recommendedName>
        <fullName evidence="1">DinB-like domain-containing protein</fullName>
    </recommendedName>
</protein>
<dbReference type="InterPro" id="IPR024775">
    <property type="entry name" value="DinB-like"/>
</dbReference>
<feature type="domain" description="DinB-like" evidence="1">
    <location>
        <begin position="21"/>
        <end position="147"/>
    </location>
</feature>
<dbReference type="STRING" id="297318.BK138_03925"/>
<keyword evidence="3" id="KW-1185">Reference proteome</keyword>
<proteinExistence type="predicted"/>